<name>A0A8J5VTX4_ZIZPA</name>
<evidence type="ECO:0000313" key="2">
    <source>
        <dbReference type="EMBL" id="KAG8059913.1"/>
    </source>
</evidence>
<evidence type="ECO:0000256" key="1">
    <source>
        <dbReference type="SAM" id="MobiDB-lite"/>
    </source>
</evidence>
<dbReference type="Proteomes" id="UP000729402">
    <property type="component" value="Unassembled WGS sequence"/>
</dbReference>
<comment type="caution">
    <text evidence="2">The sequence shown here is derived from an EMBL/GenBank/DDBJ whole genome shotgun (WGS) entry which is preliminary data.</text>
</comment>
<dbReference type="EMBL" id="JAAALK010000287">
    <property type="protein sequence ID" value="KAG8059913.1"/>
    <property type="molecule type" value="Genomic_DNA"/>
</dbReference>
<keyword evidence="3" id="KW-1185">Reference proteome</keyword>
<gene>
    <name evidence="2" type="ORF">GUJ93_ZPchr0002g26105</name>
</gene>
<evidence type="ECO:0000313" key="3">
    <source>
        <dbReference type="Proteomes" id="UP000729402"/>
    </source>
</evidence>
<accession>A0A8J5VTX4</accession>
<organism evidence="2 3">
    <name type="scientific">Zizania palustris</name>
    <name type="common">Northern wild rice</name>
    <dbReference type="NCBI Taxonomy" id="103762"/>
    <lineage>
        <taxon>Eukaryota</taxon>
        <taxon>Viridiplantae</taxon>
        <taxon>Streptophyta</taxon>
        <taxon>Embryophyta</taxon>
        <taxon>Tracheophyta</taxon>
        <taxon>Spermatophyta</taxon>
        <taxon>Magnoliopsida</taxon>
        <taxon>Liliopsida</taxon>
        <taxon>Poales</taxon>
        <taxon>Poaceae</taxon>
        <taxon>BOP clade</taxon>
        <taxon>Oryzoideae</taxon>
        <taxon>Oryzeae</taxon>
        <taxon>Zizaniinae</taxon>
        <taxon>Zizania</taxon>
    </lineage>
</organism>
<protein>
    <submittedName>
        <fullName evidence="2">Uncharacterized protein</fullName>
    </submittedName>
</protein>
<sequence length="71" mass="7686">MSPLANLEAILVEAIHLVHTAKPQSRAPMDTVVGGAPTQPRRWAPSHRRYQVVGVSPEQDVVQHTGRGGII</sequence>
<feature type="region of interest" description="Disordered" evidence="1">
    <location>
        <begin position="24"/>
        <end position="47"/>
    </location>
</feature>
<dbReference type="AlphaFoldDB" id="A0A8J5VTX4"/>
<reference evidence="2" key="2">
    <citation type="submission" date="2021-02" db="EMBL/GenBank/DDBJ databases">
        <authorList>
            <person name="Kimball J.A."/>
            <person name="Haas M.W."/>
            <person name="Macchietto M."/>
            <person name="Kono T."/>
            <person name="Duquette J."/>
            <person name="Shao M."/>
        </authorList>
    </citation>
    <scope>NUCLEOTIDE SEQUENCE</scope>
    <source>
        <tissue evidence="2">Fresh leaf tissue</tissue>
    </source>
</reference>
<reference evidence="2" key="1">
    <citation type="journal article" date="2021" name="bioRxiv">
        <title>Whole Genome Assembly and Annotation of Northern Wild Rice, Zizania palustris L., Supports a Whole Genome Duplication in the Zizania Genus.</title>
        <authorList>
            <person name="Haas M."/>
            <person name="Kono T."/>
            <person name="Macchietto M."/>
            <person name="Millas R."/>
            <person name="McGilp L."/>
            <person name="Shao M."/>
            <person name="Duquette J."/>
            <person name="Hirsch C.N."/>
            <person name="Kimball J."/>
        </authorList>
    </citation>
    <scope>NUCLEOTIDE SEQUENCE</scope>
    <source>
        <tissue evidence="2">Fresh leaf tissue</tissue>
    </source>
</reference>
<proteinExistence type="predicted"/>